<dbReference type="InterPro" id="IPR008254">
    <property type="entry name" value="Flavodoxin/NO_synth"/>
</dbReference>
<dbReference type="Gene3D" id="3.40.50.360">
    <property type="match status" value="1"/>
</dbReference>
<dbReference type="GO" id="GO:0010181">
    <property type="term" value="F:FMN binding"/>
    <property type="evidence" value="ECO:0007669"/>
    <property type="project" value="InterPro"/>
</dbReference>
<dbReference type="InterPro" id="IPR029039">
    <property type="entry name" value="Flavoprotein-like_sf"/>
</dbReference>
<evidence type="ECO:0000313" key="3">
    <source>
        <dbReference type="Proteomes" id="UP000017048"/>
    </source>
</evidence>
<dbReference type="InterPro" id="IPR001226">
    <property type="entry name" value="Flavodoxin_CS"/>
</dbReference>
<dbReference type="GeneID" id="91517264"/>
<feature type="domain" description="Flavodoxin-like" evidence="1">
    <location>
        <begin position="9"/>
        <end position="144"/>
    </location>
</feature>
<dbReference type="SUPFAM" id="SSF52218">
    <property type="entry name" value="Flavoproteins"/>
    <property type="match status" value="1"/>
</dbReference>
<keyword evidence="3" id="KW-1185">Reference proteome</keyword>
<dbReference type="AlphaFoldDB" id="U5EJ19"/>
<organism evidence="2 3">
    <name type="scientific">Nocardia asteroides NBRC 15531</name>
    <dbReference type="NCBI Taxonomy" id="1110697"/>
    <lineage>
        <taxon>Bacteria</taxon>
        <taxon>Bacillati</taxon>
        <taxon>Actinomycetota</taxon>
        <taxon>Actinomycetes</taxon>
        <taxon>Mycobacteriales</taxon>
        <taxon>Nocardiaceae</taxon>
        <taxon>Nocardia</taxon>
    </lineage>
</organism>
<comment type="caution">
    <text evidence="2">The sequence shown here is derived from an EMBL/GenBank/DDBJ whole genome shotgun (WGS) entry which is preliminary data.</text>
</comment>
<dbReference type="PROSITE" id="PS50902">
    <property type="entry name" value="FLAVODOXIN_LIKE"/>
    <property type="match status" value="1"/>
</dbReference>
<dbReference type="Proteomes" id="UP000017048">
    <property type="component" value="Unassembled WGS sequence"/>
</dbReference>
<dbReference type="PROSITE" id="PS00201">
    <property type="entry name" value="FLAVODOXIN"/>
    <property type="match status" value="1"/>
</dbReference>
<protein>
    <recommendedName>
        <fullName evidence="1">Flavodoxin-like domain-containing protein</fullName>
    </recommendedName>
</protein>
<reference evidence="2 3" key="1">
    <citation type="journal article" date="2014" name="BMC Genomics">
        <title>Genome based analysis of type-I polyketide synthase and nonribosomal peptide synthetase gene clusters in seven strains of five representative Nocardia species.</title>
        <authorList>
            <person name="Komaki H."/>
            <person name="Ichikawa N."/>
            <person name="Hosoyama A."/>
            <person name="Takahashi-Nakaguchi A."/>
            <person name="Matsuzawa T."/>
            <person name="Suzuki K."/>
            <person name="Fujita N."/>
            <person name="Gonoi T."/>
        </authorList>
    </citation>
    <scope>NUCLEOTIDE SEQUENCE [LARGE SCALE GENOMIC DNA]</scope>
    <source>
        <strain evidence="2 3">NBRC 15531</strain>
    </source>
</reference>
<dbReference type="GO" id="GO:0006783">
    <property type="term" value="P:heme biosynthetic process"/>
    <property type="evidence" value="ECO:0007669"/>
    <property type="project" value="TreeGrafter"/>
</dbReference>
<dbReference type="eggNOG" id="COG4635">
    <property type="taxonomic scope" value="Bacteria"/>
</dbReference>
<gene>
    <name evidence="2" type="ORF">NCAST_32_08830</name>
</gene>
<evidence type="ECO:0000313" key="2">
    <source>
        <dbReference type="EMBL" id="GAD86396.1"/>
    </source>
</evidence>
<dbReference type="STRING" id="1824.SAMN05444423_102226"/>
<dbReference type="InterPro" id="IPR026816">
    <property type="entry name" value="Flavodoxin_dom"/>
</dbReference>
<accession>U5EJ19</accession>
<dbReference type="RefSeq" id="WP_019046834.1">
    <property type="nucleotide sequence ID" value="NZ_BAFO02000032.1"/>
</dbReference>
<dbReference type="GO" id="GO:0009055">
    <property type="term" value="F:electron transfer activity"/>
    <property type="evidence" value="ECO:0007669"/>
    <property type="project" value="InterPro"/>
</dbReference>
<dbReference type="GO" id="GO:0070819">
    <property type="term" value="F:menaquinone-dependent protoporphyrinogen oxidase activity"/>
    <property type="evidence" value="ECO:0007669"/>
    <property type="project" value="TreeGrafter"/>
</dbReference>
<dbReference type="PANTHER" id="PTHR38030">
    <property type="entry name" value="PROTOPORPHYRINOGEN IX DEHYDROGENASE [MENAQUINONE]"/>
    <property type="match status" value="1"/>
</dbReference>
<evidence type="ECO:0000259" key="1">
    <source>
        <dbReference type="PROSITE" id="PS50902"/>
    </source>
</evidence>
<name>U5EJ19_NOCAS</name>
<dbReference type="EMBL" id="BAFO02000032">
    <property type="protein sequence ID" value="GAD86396.1"/>
    <property type="molecule type" value="Genomic_DNA"/>
</dbReference>
<dbReference type="Pfam" id="PF12724">
    <property type="entry name" value="Flavodoxin_5"/>
    <property type="match status" value="1"/>
</dbReference>
<dbReference type="PANTHER" id="PTHR38030:SF2">
    <property type="entry name" value="PROTOPORPHYRINOGEN IX DEHYDROGENASE [QUINONE]"/>
    <property type="match status" value="1"/>
</dbReference>
<sequence>MTTTPAPRVAVLFATAQGSTRDIAEYICEDLLSRGARAELHDIEHAPDLTGFDTVVIGSAIHDMDLLPEASAYIRRNLPALGDMDVWLFSVGLGPALRGPIGRWAGRQIPSKIGAVIGALHPRDYAAFAGKYERAGVSWRARAMFRLLGGTRYGDLRDWEAVRQWTSLIAHALALPHAPAINTYHP</sequence>
<dbReference type="InterPro" id="IPR052200">
    <property type="entry name" value="Protoporphyrinogen_IX_DH"/>
</dbReference>
<proteinExistence type="predicted"/>
<dbReference type="OrthoDB" id="129384at2"/>